<keyword evidence="8 10" id="KW-0472">Membrane</keyword>
<dbReference type="PANTHER" id="PTHR43298">
    <property type="entry name" value="MULTIDRUG RESISTANCE PROTEIN NORM-RELATED"/>
    <property type="match status" value="1"/>
</dbReference>
<comment type="caution">
    <text evidence="11">The sequence shown here is derived from an EMBL/GenBank/DDBJ whole genome shotgun (WGS) entry which is preliminary data.</text>
</comment>
<dbReference type="GO" id="GO:0015297">
    <property type="term" value="F:antiporter activity"/>
    <property type="evidence" value="ECO:0007669"/>
    <property type="project" value="UniProtKB-KW"/>
</dbReference>
<feature type="transmembrane region" description="Helical" evidence="10">
    <location>
        <begin position="56"/>
        <end position="78"/>
    </location>
</feature>
<reference evidence="11 12" key="1">
    <citation type="submission" date="2006-03" db="EMBL/GenBank/DDBJ databases">
        <authorList>
            <person name="Pinhassi J."/>
            <person name="Pedros-Alio C."/>
            <person name="Ferriera S."/>
            <person name="Johnson J."/>
            <person name="Kravitz S."/>
            <person name="Halpern A."/>
            <person name="Remington K."/>
            <person name="Beeson K."/>
            <person name="Tran B."/>
            <person name="Rogers Y.-H."/>
            <person name="Friedman R."/>
            <person name="Venter J.C."/>
        </authorList>
    </citation>
    <scope>NUCLEOTIDE SEQUENCE [LARGE SCALE GENOMIC DNA]</scope>
    <source>
        <strain evidence="11 12">RED65</strain>
    </source>
</reference>
<feature type="transmembrane region" description="Helical" evidence="10">
    <location>
        <begin position="169"/>
        <end position="190"/>
    </location>
</feature>
<evidence type="ECO:0000256" key="8">
    <source>
        <dbReference type="ARBA" id="ARBA00023136"/>
    </source>
</evidence>
<dbReference type="Proteomes" id="UP000004263">
    <property type="component" value="Unassembled WGS sequence"/>
</dbReference>
<keyword evidence="12" id="KW-1185">Reference proteome</keyword>
<feature type="transmembrane region" description="Helical" evidence="10">
    <location>
        <begin position="140"/>
        <end position="157"/>
    </location>
</feature>
<dbReference type="NCBIfam" id="TIGR00797">
    <property type="entry name" value="matE"/>
    <property type="match status" value="1"/>
</dbReference>
<evidence type="ECO:0000256" key="5">
    <source>
        <dbReference type="ARBA" id="ARBA00022692"/>
    </source>
</evidence>
<dbReference type="OrthoDB" id="9780160at2"/>
<sequence length="466" mass="50223">MARFASFIERSRPLMALMIPILGTQVAQTGMGVVDTLVAGIAGTLDLAAVAVGSSVWLPLVLLVSGIMVALTPLTAHADGMENLKKRREECRETLQQGLYLSLFIGIVAMFILLIFTAPLMQIMGVTENIQAPTKEYLDYIAYGLPAVAVYQAFRSYNEGLGLTKPVSIIALSALALNIPLNLLFVLGYGPVEAMGGPGCGLASLIIFYVAAIALGVYTFYAKPHDEIEPLKQYRKPHFGKIAEINALGLPIGLAIFVEVSLFCIIALLIASLGADTVAAHQITLNISTLVFMVPLSLAMALTVRVGQELGKRSAEGARLAWINGLQINLIFATFNAAVLFFLNDFWVGFYTEDQDVAKLASWLLVFAAVFQFSDSMQVGAAGALRGYKDTFVVLMITIISFWLIGLPLGHYLGLSSDAPMGAQGFWIGLIVGLSVNAILLMHRLSRVSQKTIQTQAMNTAELIQN</sequence>
<keyword evidence="7" id="KW-0406">Ion transport</keyword>
<evidence type="ECO:0000313" key="12">
    <source>
        <dbReference type="Proteomes" id="UP000004263"/>
    </source>
</evidence>
<feature type="transmembrane region" description="Helical" evidence="10">
    <location>
        <begin position="202"/>
        <end position="221"/>
    </location>
</feature>
<dbReference type="GO" id="GO:0042910">
    <property type="term" value="F:xenobiotic transmembrane transporter activity"/>
    <property type="evidence" value="ECO:0007669"/>
    <property type="project" value="InterPro"/>
</dbReference>
<keyword evidence="2" id="KW-0813">Transport</keyword>
<gene>
    <name evidence="11" type="ORF">RED65_09679</name>
</gene>
<dbReference type="InterPro" id="IPR050222">
    <property type="entry name" value="MATE_MdtK"/>
</dbReference>
<feature type="transmembrane region" description="Helical" evidence="10">
    <location>
        <begin position="363"/>
        <end position="385"/>
    </location>
</feature>
<proteinExistence type="predicted"/>
<dbReference type="PIRSF" id="PIRSF006603">
    <property type="entry name" value="DinF"/>
    <property type="match status" value="1"/>
</dbReference>
<feature type="transmembrane region" description="Helical" evidence="10">
    <location>
        <begin position="99"/>
        <end position="120"/>
    </location>
</feature>
<dbReference type="PANTHER" id="PTHR43298:SF2">
    <property type="entry name" value="FMN_FAD EXPORTER YEEO-RELATED"/>
    <property type="match status" value="1"/>
</dbReference>
<organism evidence="11 12">
    <name type="scientific">Bermanella marisrubri</name>
    <dbReference type="NCBI Taxonomy" id="207949"/>
    <lineage>
        <taxon>Bacteria</taxon>
        <taxon>Pseudomonadati</taxon>
        <taxon>Pseudomonadota</taxon>
        <taxon>Gammaproteobacteria</taxon>
        <taxon>Oceanospirillales</taxon>
        <taxon>Oceanospirillaceae</taxon>
        <taxon>Bermanella</taxon>
    </lineage>
</organism>
<feature type="transmembrane region" description="Helical" evidence="10">
    <location>
        <begin position="283"/>
        <end position="304"/>
    </location>
</feature>
<feature type="transmembrane region" description="Helical" evidence="10">
    <location>
        <begin position="425"/>
        <end position="442"/>
    </location>
</feature>
<evidence type="ECO:0000256" key="9">
    <source>
        <dbReference type="ARBA" id="ARBA00031636"/>
    </source>
</evidence>
<comment type="subcellular location">
    <subcellularLocation>
        <location evidence="1">Cell inner membrane</location>
        <topology evidence="1">Multi-pass membrane protein</topology>
    </subcellularLocation>
</comment>
<dbReference type="AlphaFoldDB" id="Q1N6E0"/>
<dbReference type="CDD" id="cd13131">
    <property type="entry name" value="MATE_NorM_like"/>
    <property type="match status" value="1"/>
</dbReference>
<dbReference type="RefSeq" id="WP_007017073.1">
    <property type="nucleotide sequence ID" value="NZ_CH724113.1"/>
</dbReference>
<accession>Q1N6E0</accession>
<keyword evidence="5 10" id="KW-0812">Transmembrane</keyword>
<evidence type="ECO:0000256" key="6">
    <source>
        <dbReference type="ARBA" id="ARBA00022989"/>
    </source>
</evidence>
<dbReference type="GO" id="GO:0005886">
    <property type="term" value="C:plasma membrane"/>
    <property type="evidence" value="ECO:0007669"/>
    <property type="project" value="UniProtKB-SubCell"/>
</dbReference>
<evidence type="ECO:0000256" key="10">
    <source>
        <dbReference type="SAM" id="Phobius"/>
    </source>
</evidence>
<dbReference type="InterPro" id="IPR002528">
    <property type="entry name" value="MATE_fam"/>
</dbReference>
<keyword evidence="3" id="KW-0050">Antiport</keyword>
<name>Q1N6E0_9GAMM</name>
<evidence type="ECO:0000313" key="11">
    <source>
        <dbReference type="EMBL" id="EAT13652.1"/>
    </source>
</evidence>
<feature type="transmembrane region" description="Helical" evidence="10">
    <location>
        <begin position="242"/>
        <end position="271"/>
    </location>
</feature>
<feature type="transmembrane region" description="Helical" evidence="10">
    <location>
        <begin position="325"/>
        <end position="343"/>
    </location>
</feature>
<dbReference type="Pfam" id="PF01554">
    <property type="entry name" value="MatE"/>
    <property type="match status" value="2"/>
</dbReference>
<dbReference type="HOGENOM" id="CLU_012893_6_0_6"/>
<feature type="transmembrane region" description="Helical" evidence="10">
    <location>
        <begin position="392"/>
        <end position="413"/>
    </location>
</feature>
<dbReference type="InterPro" id="IPR048279">
    <property type="entry name" value="MdtK-like"/>
</dbReference>
<evidence type="ECO:0000256" key="4">
    <source>
        <dbReference type="ARBA" id="ARBA00022475"/>
    </source>
</evidence>
<evidence type="ECO:0000256" key="1">
    <source>
        <dbReference type="ARBA" id="ARBA00004429"/>
    </source>
</evidence>
<dbReference type="STRING" id="207949.RED65_09679"/>
<protein>
    <recommendedName>
        <fullName evidence="9">Multidrug-efflux transporter</fullName>
    </recommendedName>
</protein>
<dbReference type="GO" id="GO:0006811">
    <property type="term" value="P:monoatomic ion transport"/>
    <property type="evidence" value="ECO:0007669"/>
    <property type="project" value="UniProtKB-KW"/>
</dbReference>
<evidence type="ECO:0000256" key="7">
    <source>
        <dbReference type="ARBA" id="ARBA00023065"/>
    </source>
</evidence>
<dbReference type="EMBL" id="AAQH01000001">
    <property type="protein sequence ID" value="EAT13652.1"/>
    <property type="molecule type" value="Genomic_DNA"/>
</dbReference>
<evidence type="ECO:0000256" key="2">
    <source>
        <dbReference type="ARBA" id="ARBA00022448"/>
    </source>
</evidence>
<keyword evidence="4" id="KW-1003">Cell membrane</keyword>
<evidence type="ECO:0000256" key="3">
    <source>
        <dbReference type="ARBA" id="ARBA00022449"/>
    </source>
</evidence>
<keyword evidence="6 10" id="KW-1133">Transmembrane helix</keyword>